<keyword evidence="2" id="KW-1185">Reference proteome</keyword>
<evidence type="ECO:0000313" key="1">
    <source>
        <dbReference type="EMBL" id="KAI0027191.1"/>
    </source>
</evidence>
<evidence type="ECO:0000313" key="2">
    <source>
        <dbReference type="Proteomes" id="UP000814128"/>
    </source>
</evidence>
<reference evidence="1" key="1">
    <citation type="submission" date="2021-02" db="EMBL/GenBank/DDBJ databases">
        <authorList>
            <consortium name="DOE Joint Genome Institute"/>
            <person name="Ahrendt S."/>
            <person name="Looney B.P."/>
            <person name="Miyauchi S."/>
            <person name="Morin E."/>
            <person name="Drula E."/>
            <person name="Courty P.E."/>
            <person name="Chicoki N."/>
            <person name="Fauchery L."/>
            <person name="Kohler A."/>
            <person name="Kuo A."/>
            <person name="Labutti K."/>
            <person name="Pangilinan J."/>
            <person name="Lipzen A."/>
            <person name="Riley R."/>
            <person name="Andreopoulos W."/>
            <person name="He G."/>
            <person name="Johnson J."/>
            <person name="Barry K.W."/>
            <person name="Grigoriev I.V."/>
            <person name="Nagy L."/>
            <person name="Hibbett D."/>
            <person name="Henrissat B."/>
            <person name="Matheny P.B."/>
            <person name="Labbe J."/>
            <person name="Martin F."/>
        </authorList>
    </citation>
    <scope>NUCLEOTIDE SEQUENCE</scope>
    <source>
        <strain evidence="1">EC-137</strain>
    </source>
</reference>
<name>A0ACB8Q606_9AGAM</name>
<accession>A0ACB8Q606</accession>
<dbReference type="Proteomes" id="UP000814128">
    <property type="component" value="Unassembled WGS sequence"/>
</dbReference>
<organism evidence="1 2">
    <name type="scientific">Vararia minispora EC-137</name>
    <dbReference type="NCBI Taxonomy" id="1314806"/>
    <lineage>
        <taxon>Eukaryota</taxon>
        <taxon>Fungi</taxon>
        <taxon>Dikarya</taxon>
        <taxon>Basidiomycota</taxon>
        <taxon>Agaricomycotina</taxon>
        <taxon>Agaricomycetes</taxon>
        <taxon>Russulales</taxon>
        <taxon>Lachnocladiaceae</taxon>
        <taxon>Vararia</taxon>
    </lineage>
</organism>
<dbReference type="EMBL" id="MU273970">
    <property type="protein sequence ID" value="KAI0027191.1"/>
    <property type="molecule type" value="Genomic_DNA"/>
</dbReference>
<protein>
    <submittedName>
        <fullName evidence="1">Uncharacterized protein</fullName>
    </submittedName>
</protein>
<comment type="caution">
    <text evidence="1">The sequence shown here is derived from an EMBL/GenBank/DDBJ whole genome shotgun (WGS) entry which is preliminary data.</text>
</comment>
<gene>
    <name evidence="1" type="ORF">K488DRAFT_91175</name>
</gene>
<proteinExistence type="predicted"/>
<sequence>MLRCSPPPSSTHLHPHHTQQHRAYHHLRASDDAFDNAPPLRLSNTFGGSKPAAPCPERTSSATSTVSVPTRSASFYSIKSSSPATLCAQLWVALMCPHCRDDSLPDYDALFSSVSADEQLSFDGSHATTPAMLIGICLFVLAALKVHAATSLRWQRSVDAAMHRHALALGHRAGAHMIWRLEVRFPPTDTIRFMYDFVHNAILEDVKLIKFIPCHWQFPARKFKVRDLNVRDLLVAFVL</sequence>
<reference evidence="1" key="2">
    <citation type="journal article" date="2022" name="New Phytol.">
        <title>Evolutionary transition to the ectomycorrhizal habit in the genomes of a hyperdiverse lineage of mushroom-forming fungi.</title>
        <authorList>
            <person name="Looney B."/>
            <person name="Miyauchi S."/>
            <person name="Morin E."/>
            <person name="Drula E."/>
            <person name="Courty P.E."/>
            <person name="Kohler A."/>
            <person name="Kuo A."/>
            <person name="LaButti K."/>
            <person name="Pangilinan J."/>
            <person name="Lipzen A."/>
            <person name="Riley R."/>
            <person name="Andreopoulos W."/>
            <person name="He G."/>
            <person name="Johnson J."/>
            <person name="Nolan M."/>
            <person name="Tritt A."/>
            <person name="Barry K.W."/>
            <person name="Grigoriev I.V."/>
            <person name="Nagy L.G."/>
            <person name="Hibbett D."/>
            <person name="Henrissat B."/>
            <person name="Matheny P.B."/>
            <person name="Labbe J."/>
            <person name="Martin F.M."/>
        </authorList>
    </citation>
    <scope>NUCLEOTIDE SEQUENCE</scope>
    <source>
        <strain evidence="1">EC-137</strain>
    </source>
</reference>